<evidence type="ECO:0000313" key="8">
    <source>
        <dbReference type="Proteomes" id="UP001224392"/>
    </source>
</evidence>
<dbReference type="PROSITE" id="PS51257">
    <property type="entry name" value="PROKAR_LIPOPROTEIN"/>
    <property type="match status" value="1"/>
</dbReference>
<dbReference type="InterPro" id="IPR001375">
    <property type="entry name" value="Peptidase_S9_cat"/>
</dbReference>
<reference evidence="7 8" key="1">
    <citation type="submission" date="2023-04" db="EMBL/GenBank/DDBJ databases">
        <title>Marinobulbifer ophiurae gen. nov., sp. Nov., isolate from tissue of brittle star Ophioplocus japonicus.</title>
        <authorList>
            <person name="Kawano K."/>
            <person name="Sawayama S."/>
            <person name="Nakagawa S."/>
        </authorList>
    </citation>
    <scope>NUCLEOTIDE SEQUENCE [LARGE SCALE GENOMIC DNA]</scope>
    <source>
        <strain evidence="7 8">NKW57</strain>
    </source>
</reference>
<comment type="similarity">
    <text evidence="1">Belongs to the peptidase S9A family.</text>
</comment>
<feature type="domain" description="Peptidase S9 prolyl oligopeptidase catalytic" evidence="5">
    <location>
        <begin position="495"/>
        <end position="709"/>
    </location>
</feature>
<evidence type="ECO:0000313" key="7">
    <source>
        <dbReference type="EMBL" id="GMG86749.1"/>
    </source>
</evidence>
<evidence type="ECO:0000256" key="3">
    <source>
        <dbReference type="ARBA" id="ARBA00022801"/>
    </source>
</evidence>
<accession>A0ABQ6LXF0</accession>
<keyword evidence="2" id="KW-0645">Protease</keyword>
<dbReference type="PANTHER" id="PTHR11757">
    <property type="entry name" value="PROTEASE FAMILY S9A OLIGOPEPTIDASE"/>
    <property type="match status" value="1"/>
</dbReference>
<dbReference type="Proteomes" id="UP001224392">
    <property type="component" value="Unassembled WGS sequence"/>
</dbReference>
<gene>
    <name evidence="7" type="ORF">MNKW57_10700</name>
</gene>
<organism evidence="7 8">
    <name type="scientific">Biformimicrobium ophioploci</name>
    <dbReference type="NCBI Taxonomy" id="3036711"/>
    <lineage>
        <taxon>Bacteria</taxon>
        <taxon>Pseudomonadati</taxon>
        <taxon>Pseudomonadota</taxon>
        <taxon>Gammaproteobacteria</taxon>
        <taxon>Cellvibrionales</taxon>
        <taxon>Microbulbiferaceae</taxon>
        <taxon>Biformimicrobium</taxon>
    </lineage>
</organism>
<sequence>MKSRILTATLAATLVACGQPQESTTAKIPSPPVAKKVPHEMEIHGHKRVDDYYWMRDDKRADPEVLAHLAAENIYKEAMLGHTNGLQEALYEEMVGRLKKDDTTVPVLKNDYWYQSRYIPGGEYPVIARTADKQGATEEILLDVNQMAEGKDYYNVGNYEVSTDNRILAYAEDEVSRRLYTIRFKDLETGQLLEDEITNAEPYIVWANDNKTLFYIAKDPQTLLGYKVMRHKLGTPQAQDTLAYEEKDNTYYTGIGKSRDESTLFIYHASTTTKGQSALAADTPDGQFEKILPLEAGHEYQAALLGDYYYFLTNLDAINFRLIRAPKNNPEDRSQWQEVIPHRESVLLNSFQLFENYLVLNEREGGQARIRVIAHDGSSDQYLEFNDPVYAVNFEDNPSTASETVRIGYSSLTTPYTIFDVALASGEKSLRKQTEVLGSFDPADYRSEGIRITARDGEQIPVSIVYRADRFKRDGTNPIYQYAYGSYGSTIDPYFRSHYLSLLDRGFVVAIAHIRGSQKLGRPWYEDGKMFNKINTFTDYIDVTRGLVTQKYGAADKVFAVGGSAGGLLMGAVVNMQPELYRGVAAHVPFVDVVTTMLDASIPLTTNEYDEWGNPNNKDSYDYMLSYSPYDQVKAQGYPNLLVTTGLHDSQVQYFEPAKWVAKLREQKTDENLLIFHVNMEAGHGGASGRYRRYKERALEFAFFMDLIGLDG</sequence>
<dbReference type="InterPro" id="IPR023302">
    <property type="entry name" value="Pept_S9A_N"/>
</dbReference>
<evidence type="ECO:0000256" key="2">
    <source>
        <dbReference type="ARBA" id="ARBA00022670"/>
    </source>
</evidence>
<evidence type="ECO:0000256" key="1">
    <source>
        <dbReference type="ARBA" id="ARBA00005228"/>
    </source>
</evidence>
<evidence type="ECO:0000259" key="6">
    <source>
        <dbReference type="Pfam" id="PF02897"/>
    </source>
</evidence>
<dbReference type="SUPFAM" id="SSF50993">
    <property type="entry name" value="Peptidase/esterase 'gauge' domain"/>
    <property type="match status" value="1"/>
</dbReference>
<dbReference type="InterPro" id="IPR002470">
    <property type="entry name" value="Peptidase_S9A"/>
</dbReference>
<dbReference type="EMBL" id="BSYJ01000002">
    <property type="protein sequence ID" value="GMG86749.1"/>
    <property type="molecule type" value="Genomic_DNA"/>
</dbReference>
<evidence type="ECO:0000259" key="5">
    <source>
        <dbReference type="Pfam" id="PF00326"/>
    </source>
</evidence>
<dbReference type="RefSeq" id="WP_285763322.1">
    <property type="nucleotide sequence ID" value="NZ_BSYJ01000002.1"/>
</dbReference>
<keyword evidence="4" id="KW-0720">Serine protease</keyword>
<name>A0ABQ6LXF0_9GAMM</name>
<dbReference type="InterPro" id="IPR029058">
    <property type="entry name" value="AB_hydrolase_fold"/>
</dbReference>
<dbReference type="PRINTS" id="PR00862">
    <property type="entry name" value="PROLIGOPTASE"/>
</dbReference>
<keyword evidence="8" id="KW-1185">Reference proteome</keyword>
<dbReference type="SUPFAM" id="SSF53474">
    <property type="entry name" value="alpha/beta-Hydrolases"/>
    <property type="match status" value="1"/>
</dbReference>
<comment type="caution">
    <text evidence="7">The sequence shown here is derived from an EMBL/GenBank/DDBJ whole genome shotgun (WGS) entry which is preliminary data.</text>
</comment>
<feature type="domain" description="Peptidase S9A N-terminal" evidence="6">
    <location>
        <begin position="32"/>
        <end position="433"/>
    </location>
</feature>
<evidence type="ECO:0000256" key="4">
    <source>
        <dbReference type="ARBA" id="ARBA00022825"/>
    </source>
</evidence>
<dbReference type="PANTHER" id="PTHR11757:SF19">
    <property type="entry name" value="PROLYL ENDOPEPTIDASE-LIKE"/>
    <property type="match status" value="1"/>
</dbReference>
<dbReference type="Gene3D" id="3.40.50.1820">
    <property type="entry name" value="alpha/beta hydrolase"/>
    <property type="match status" value="1"/>
</dbReference>
<dbReference type="Pfam" id="PF02897">
    <property type="entry name" value="Peptidase_S9_N"/>
    <property type="match status" value="1"/>
</dbReference>
<dbReference type="Pfam" id="PF00326">
    <property type="entry name" value="Peptidase_S9"/>
    <property type="match status" value="1"/>
</dbReference>
<dbReference type="InterPro" id="IPR051543">
    <property type="entry name" value="Serine_Peptidase_S9A"/>
</dbReference>
<protein>
    <submittedName>
        <fullName evidence="7">Oligopeptidase B</fullName>
    </submittedName>
</protein>
<dbReference type="Gene3D" id="2.130.10.120">
    <property type="entry name" value="Prolyl oligopeptidase, N-terminal domain"/>
    <property type="match status" value="1"/>
</dbReference>
<proteinExistence type="inferred from homology"/>
<keyword evidence="3" id="KW-0378">Hydrolase</keyword>